<evidence type="ECO:0000313" key="5">
    <source>
        <dbReference type="Proteomes" id="UP000782312"/>
    </source>
</evidence>
<evidence type="ECO:0000313" key="4">
    <source>
        <dbReference type="EMBL" id="MBI3128561.1"/>
    </source>
</evidence>
<feature type="modified residue" description="4-aspartylphosphate" evidence="2">
    <location>
        <position position="59"/>
    </location>
</feature>
<evidence type="ECO:0000259" key="3">
    <source>
        <dbReference type="PROSITE" id="PS50110"/>
    </source>
</evidence>
<keyword evidence="1 2" id="KW-0597">Phosphoprotein</keyword>
<dbReference type="SUPFAM" id="SSF52172">
    <property type="entry name" value="CheY-like"/>
    <property type="match status" value="1"/>
</dbReference>
<dbReference type="InterPro" id="IPR011006">
    <property type="entry name" value="CheY-like_superfamily"/>
</dbReference>
<dbReference type="InterPro" id="IPR001789">
    <property type="entry name" value="Sig_transdc_resp-reg_receiver"/>
</dbReference>
<dbReference type="PANTHER" id="PTHR44591">
    <property type="entry name" value="STRESS RESPONSE REGULATOR PROTEIN 1"/>
    <property type="match status" value="1"/>
</dbReference>
<gene>
    <name evidence="4" type="ORF">HYZ11_13230</name>
</gene>
<proteinExistence type="predicted"/>
<dbReference type="EMBL" id="JACPUR010000032">
    <property type="protein sequence ID" value="MBI3128561.1"/>
    <property type="molecule type" value="Genomic_DNA"/>
</dbReference>
<evidence type="ECO:0000256" key="2">
    <source>
        <dbReference type="PROSITE-ProRule" id="PRU00169"/>
    </source>
</evidence>
<dbReference type="GO" id="GO:0000160">
    <property type="term" value="P:phosphorelay signal transduction system"/>
    <property type="evidence" value="ECO:0007669"/>
    <property type="project" value="InterPro"/>
</dbReference>
<dbReference type="PANTHER" id="PTHR44591:SF3">
    <property type="entry name" value="RESPONSE REGULATORY DOMAIN-CONTAINING PROTEIN"/>
    <property type="match status" value="1"/>
</dbReference>
<dbReference type="PROSITE" id="PS50110">
    <property type="entry name" value="RESPONSE_REGULATORY"/>
    <property type="match status" value="1"/>
</dbReference>
<evidence type="ECO:0000256" key="1">
    <source>
        <dbReference type="ARBA" id="ARBA00022553"/>
    </source>
</evidence>
<organism evidence="4 5">
    <name type="scientific">Tectimicrobiota bacterium</name>
    <dbReference type="NCBI Taxonomy" id="2528274"/>
    <lineage>
        <taxon>Bacteria</taxon>
        <taxon>Pseudomonadati</taxon>
        <taxon>Nitrospinota/Tectimicrobiota group</taxon>
        <taxon>Candidatus Tectimicrobiota</taxon>
    </lineage>
</organism>
<protein>
    <submittedName>
        <fullName evidence="4">Response regulator</fullName>
    </submittedName>
</protein>
<name>A0A932MQZ1_UNCTE</name>
<dbReference type="Proteomes" id="UP000782312">
    <property type="component" value="Unassembled WGS sequence"/>
</dbReference>
<accession>A0A932MQZ1</accession>
<dbReference type="AlphaFoldDB" id="A0A932MQZ1"/>
<sequence>MKMSDLNLVVIQKQDVGRDVLRDILRRCGLKSLQMFSSGSEMLAALKTQVKKWNIIIVDSAQPDALDLVKKIRESGGASLKILILFSGPTKEEVVNAIQAGVNDFLTMPFSQATVEEKLNKLMGVEKKTFTTPPSIFQRKL</sequence>
<dbReference type="Pfam" id="PF00072">
    <property type="entry name" value="Response_reg"/>
    <property type="match status" value="1"/>
</dbReference>
<reference evidence="4" key="1">
    <citation type="submission" date="2020-07" db="EMBL/GenBank/DDBJ databases">
        <title>Huge and variable diversity of episymbiotic CPR bacteria and DPANN archaea in groundwater ecosystems.</title>
        <authorList>
            <person name="He C.Y."/>
            <person name="Keren R."/>
            <person name="Whittaker M."/>
            <person name="Farag I.F."/>
            <person name="Doudna J."/>
            <person name="Cate J.H.D."/>
            <person name="Banfield J.F."/>
        </authorList>
    </citation>
    <scope>NUCLEOTIDE SEQUENCE</scope>
    <source>
        <strain evidence="4">NC_groundwater_763_Ag_S-0.2um_68_21</strain>
    </source>
</reference>
<dbReference type="Gene3D" id="3.40.50.2300">
    <property type="match status" value="1"/>
</dbReference>
<comment type="caution">
    <text evidence="4">The sequence shown here is derived from an EMBL/GenBank/DDBJ whole genome shotgun (WGS) entry which is preliminary data.</text>
</comment>
<dbReference type="InterPro" id="IPR050595">
    <property type="entry name" value="Bact_response_regulator"/>
</dbReference>
<feature type="domain" description="Response regulatory" evidence="3">
    <location>
        <begin position="7"/>
        <end position="123"/>
    </location>
</feature>